<dbReference type="AlphaFoldDB" id="A0A8C5R073"/>
<protein>
    <submittedName>
        <fullName evidence="1">Uncharacterized protein</fullName>
    </submittedName>
</protein>
<proteinExistence type="predicted"/>
<accession>A0A8C5R073</accession>
<name>A0A8C5R073_9ANUR</name>
<reference evidence="1" key="2">
    <citation type="submission" date="2025-09" db="UniProtKB">
        <authorList>
            <consortium name="Ensembl"/>
        </authorList>
    </citation>
    <scope>IDENTIFICATION</scope>
</reference>
<sequence>WRADKKYSSLAWLGSALGEDRRGSALGEDRRGSALGEDRRAAALGEDRRGSALGEDRRGSALGIHFVPGFGGRNWQADILCEGPPQ</sequence>
<organism evidence="1 2">
    <name type="scientific">Leptobrachium leishanense</name>
    <name type="common">Leishan spiny toad</name>
    <dbReference type="NCBI Taxonomy" id="445787"/>
    <lineage>
        <taxon>Eukaryota</taxon>
        <taxon>Metazoa</taxon>
        <taxon>Chordata</taxon>
        <taxon>Craniata</taxon>
        <taxon>Vertebrata</taxon>
        <taxon>Euteleostomi</taxon>
        <taxon>Amphibia</taxon>
        <taxon>Batrachia</taxon>
        <taxon>Anura</taxon>
        <taxon>Pelobatoidea</taxon>
        <taxon>Megophryidae</taxon>
        <taxon>Leptobrachium</taxon>
    </lineage>
</organism>
<dbReference type="GeneTree" id="ENSGT01010000229144"/>
<evidence type="ECO:0000313" key="2">
    <source>
        <dbReference type="Proteomes" id="UP000694569"/>
    </source>
</evidence>
<dbReference type="Ensembl" id="ENSLLET00000046593.1">
    <property type="protein sequence ID" value="ENSLLEP00000044801.1"/>
    <property type="gene ID" value="ENSLLEG00000028434.1"/>
</dbReference>
<evidence type="ECO:0000313" key="1">
    <source>
        <dbReference type="Ensembl" id="ENSLLEP00000044801.1"/>
    </source>
</evidence>
<dbReference type="Proteomes" id="UP000694569">
    <property type="component" value="Unplaced"/>
</dbReference>
<keyword evidence="2" id="KW-1185">Reference proteome</keyword>
<reference evidence="1" key="1">
    <citation type="submission" date="2025-08" db="UniProtKB">
        <authorList>
            <consortium name="Ensembl"/>
        </authorList>
    </citation>
    <scope>IDENTIFICATION</scope>
</reference>